<keyword evidence="2" id="KW-0808">Transferase</keyword>
<dbReference type="GO" id="GO:0005759">
    <property type="term" value="C:mitochondrial matrix"/>
    <property type="evidence" value="ECO:0007669"/>
    <property type="project" value="TreeGrafter"/>
</dbReference>
<evidence type="ECO:0000259" key="1">
    <source>
        <dbReference type="PROSITE" id="PS51286"/>
    </source>
</evidence>
<sequence>MFGYKDYLLESSGLQQSQFVKRFQACKSIDEVLLFAFAGEQMKPSELVACLDALVKVQYRILSSSQWAYYDSELTLWIQANVNSDTEDSFRSLHRHPSFLDLLREIDTNTKHFSPGEVVDALHALLKLFVDREHDVLVRLQEKALQTCGELNLASLGKLSEASNFLKRNGFIVNSLICSLLQKSLEAVPLSADSYRDLALVLFNVAYFLSPEYIDTILGKVATILSSSSSDVSPSDTVSFVVAGGRFSTKDPQLLAPFLEHLVRNVSSLSVHQLSGLVRIAQFGKLEDSRLKEAVREQALARIERGLLRTSDVVSLVSIFDVVGWTDGLRREFSDLLKIHMSDLDTRLKEAVREQALARIERGLLRTSDVVSLVSIFDVVGWTDGLRREFSDLLKIHMSDLDTLLIKHMANSSFLTDPAEKNLTYLFANRWFEKLPDVCSSVSALVVLVQLYGRTSVIPKQAQTALEERLVQELKFGQLAMQPDRAVACCNFLFRFGNPKSKEYSLRLLDDMKLQLTPVRIYKLLRSVKFQPEFALRHNVPEIWYSHVVANRQDIPDLKVASYLMSKFFPSSQHEQQQTLSRGDAQVWAEIFEENASHPQLRSLRHTLGCVSNHNLYVPAMLEVLCEFALQRGLSVELAMNLVGACAKVDFRPQCFDELGTLYAGQLAEMMDDQKFPVIQGLRFARSLAFLDCLSPPLVQKIFSVELLRKVDAVIEECPEEEDELNQLLFEINRCVVLQHPELDIPWIWSRPPQNAENSAGFITKSDDFRSSVGDVLRDISGGDGLIRPKVLSAYFHPIDFECHTSNEFGFVSLHDIKIKPELSFTRHAIVLLDQRDFCSNEDHVLGDTATKLRHLEILGYHVIKIPYNEFSSLSMDSQAKRDYLQKKIFGR</sequence>
<dbReference type="PROSITE" id="PS51286">
    <property type="entry name" value="RAP"/>
    <property type="match status" value="1"/>
</dbReference>
<dbReference type="InterPro" id="IPR050870">
    <property type="entry name" value="FAST_kinase"/>
</dbReference>
<dbReference type="AlphaFoldDB" id="A0A6B0VG45"/>
<dbReference type="Pfam" id="PF08373">
    <property type="entry name" value="RAP"/>
    <property type="match status" value="1"/>
</dbReference>
<dbReference type="SMART" id="SM00952">
    <property type="entry name" value="RAP"/>
    <property type="match status" value="1"/>
</dbReference>
<evidence type="ECO:0000313" key="2">
    <source>
        <dbReference type="EMBL" id="MXV00747.1"/>
    </source>
</evidence>
<protein>
    <submittedName>
        <fullName evidence="2">Putative fast kinase domain-containing protein 1</fullName>
    </submittedName>
</protein>
<dbReference type="Pfam" id="PF08368">
    <property type="entry name" value="FAST_2"/>
    <property type="match status" value="1"/>
</dbReference>
<accession>A0A6B0VG45</accession>
<dbReference type="GO" id="GO:0044528">
    <property type="term" value="P:regulation of mitochondrial mRNA stability"/>
    <property type="evidence" value="ECO:0007669"/>
    <property type="project" value="TreeGrafter"/>
</dbReference>
<proteinExistence type="predicted"/>
<organism evidence="2">
    <name type="scientific">Ixodes ricinus</name>
    <name type="common">Common tick</name>
    <name type="synonym">Acarus ricinus</name>
    <dbReference type="NCBI Taxonomy" id="34613"/>
    <lineage>
        <taxon>Eukaryota</taxon>
        <taxon>Metazoa</taxon>
        <taxon>Ecdysozoa</taxon>
        <taxon>Arthropoda</taxon>
        <taxon>Chelicerata</taxon>
        <taxon>Arachnida</taxon>
        <taxon>Acari</taxon>
        <taxon>Parasitiformes</taxon>
        <taxon>Ixodida</taxon>
        <taxon>Ixodoidea</taxon>
        <taxon>Ixodidae</taxon>
        <taxon>Ixodinae</taxon>
        <taxon>Ixodes</taxon>
    </lineage>
</organism>
<keyword evidence="2" id="KW-0418">Kinase</keyword>
<dbReference type="EMBL" id="GIFC01018663">
    <property type="protein sequence ID" value="MXV00747.1"/>
    <property type="molecule type" value="Transcribed_RNA"/>
</dbReference>
<dbReference type="PANTHER" id="PTHR21228">
    <property type="entry name" value="FAST LEU-RICH DOMAIN-CONTAINING"/>
    <property type="match status" value="1"/>
</dbReference>
<name>A0A6B0VG45_IXORI</name>
<dbReference type="GO" id="GO:0000963">
    <property type="term" value="P:mitochondrial RNA processing"/>
    <property type="evidence" value="ECO:0007669"/>
    <property type="project" value="TreeGrafter"/>
</dbReference>
<feature type="domain" description="RAP" evidence="1">
    <location>
        <begin position="828"/>
        <end position="887"/>
    </location>
</feature>
<dbReference type="InterPro" id="IPR013579">
    <property type="entry name" value="FAST_2"/>
</dbReference>
<reference evidence="2" key="1">
    <citation type="submission" date="2019-12" db="EMBL/GenBank/DDBJ databases">
        <title>An insight into the sialome of adult female Ixodes ricinus ticks feeding for 6 days.</title>
        <authorList>
            <person name="Perner J."/>
            <person name="Ribeiro J.M.C."/>
        </authorList>
    </citation>
    <scope>NUCLEOTIDE SEQUENCE</scope>
    <source>
        <strain evidence="2">Semi-engorged</strain>
        <tissue evidence="2">Salivary glands</tissue>
    </source>
</reference>
<dbReference type="GO" id="GO:0016301">
    <property type="term" value="F:kinase activity"/>
    <property type="evidence" value="ECO:0007669"/>
    <property type="project" value="UniProtKB-KW"/>
</dbReference>
<dbReference type="InterPro" id="IPR013584">
    <property type="entry name" value="RAP"/>
</dbReference>
<dbReference type="PANTHER" id="PTHR21228:SF72">
    <property type="entry name" value="LD32258P"/>
    <property type="match status" value="1"/>
</dbReference>
<dbReference type="GO" id="GO:0035770">
    <property type="term" value="C:ribonucleoprotein granule"/>
    <property type="evidence" value="ECO:0007669"/>
    <property type="project" value="TreeGrafter"/>
</dbReference>
<dbReference type="GO" id="GO:0003723">
    <property type="term" value="F:RNA binding"/>
    <property type="evidence" value="ECO:0007669"/>
    <property type="project" value="TreeGrafter"/>
</dbReference>